<evidence type="ECO:0000313" key="2">
    <source>
        <dbReference type="EMBL" id="RVU71292.1"/>
    </source>
</evidence>
<organism evidence="2 3">
    <name type="scientific">Lactobacillus xujianguonis</name>
    <dbReference type="NCBI Taxonomy" id="2495899"/>
    <lineage>
        <taxon>Bacteria</taxon>
        <taxon>Bacillati</taxon>
        <taxon>Bacillota</taxon>
        <taxon>Bacilli</taxon>
        <taxon>Lactobacillales</taxon>
        <taxon>Lactobacillaceae</taxon>
        <taxon>Lactobacillus</taxon>
    </lineage>
</organism>
<dbReference type="AlphaFoldDB" id="A0A437SWM7"/>
<dbReference type="EMBL" id="RXIA01000006">
    <property type="protein sequence ID" value="RVU71292.1"/>
    <property type="molecule type" value="Genomic_DNA"/>
</dbReference>
<feature type="coiled-coil region" evidence="1">
    <location>
        <begin position="39"/>
        <end position="96"/>
    </location>
</feature>
<dbReference type="Proteomes" id="UP000288291">
    <property type="component" value="Unassembled WGS sequence"/>
</dbReference>
<proteinExistence type="predicted"/>
<accession>A0A437SWM7</accession>
<evidence type="ECO:0000313" key="3">
    <source>
        <dbReference type="Proteomes" id="UP000288291"/>
    </source>
</evidence>
<comment type="caution">
    <text evidence="2">The sequence shown here is derived from an EMBL/GenBank/DDBJ whole genome shotgun (WGS) entry which is preliminary data.</text>
</comment>
<name>A0A437SWM7_9LACO</name>
<gene>
    <name evidence="2" type="ORF">EJK17_03170</name>
</gene>
<keyword evidence="1" id="KW-0175">Coiled coil</keyword>
<evidence type="ECO:0000256" key="1">
    <source>
        <dbReference type="SAM" id="Coils"/>
    </source>
</evidence>
<sequence>MYKFLTIAIFIYVVYYVWREYSKMKKLKQDMDDQPKKMLVSYDKQVSDLRKQLAEVDESISRNQGFPPSFAVNRALKRAKKRQDKLMKQVKQKEAARANYLNLLSSYRAGKIDKSALKRYIDEHQRK</sequence>
<protein>
    <submittedName>
        <fullName evidence="2">Uncharacterized protein</fullName>
    </submittedName>
</protein>
<keyword evidence="3" id="KW-1185">Reference proteome</keyword>
<reference evidence="2 3" key="1">
    <citation type="submission" date="2018-12" db="EMBL/GenBank/DDBJ databases">
        <authorList>
            <person name="Meng J."/>
        </authorList>
    </citation>
    <scope>NUCLEOTIDE SEQUENCE [LARGE SCALE GENOMIC DNA]</scope>
    <source>
        <strain evidence="2 3">HT111-2</strain>
    </source>
</reference>